<dbReference type="Pfam" id="PF00291">
    <property type="entry name" value="PALP"/>
    <property type="match status" value="1"/>
</dbReference>
<gene>
    <name evidence="2" type="ORF">METZ01_LOCUS335443</name>
</gene>
<dbReference type="EMBL" id="UINC01113165">
    <property type="protein sequence ID" value="SVC82589.1"/>
    <property type="molecule type" value="Genomic_DNA"/>
</dbReference>
<reference evidence="2" key="1">
    <citation type="submission" date="2018-05" db="EMBL/GenBank/DDBJ databases">
        <authorList>
            <person name="Lanie J.A."/>
            <person name="Ng W.-L."/>
            <person name="Kazmierczak K.M."/>
            <person name="Andrzejewski T.M."/>
            <person name="Davidsen T.M."/>
            <person name="Wayne K.J."/>
            <person name="Tettelin H."/>
            <person name="Glass J.I."/>
            <person name="Rusch D."/>
            <person name="Podicherti R."/>
            <person name="Tsui H.-C.T."/>
            <person name="Winkler M.E."/>
        </authorList>
    </citation>
    <scope>NUCLEOTIDE SEQUENCE</scope>
</reference>
<accession>A0A382QAJ9</accession>
<dbReference type="AlphaFoldDB" id="A0A382QAJ9"/>
<dbReference type="SUPFAM" id="SSF53686">
    <property type="entry name" value="Tryptophan synthase beta subunit-like PLP-dependent enzymes"/>
    <property type="match status" value="1"/>
</dbReference>
<name>A0A382QAJ9_9ZZZZ</name>
<evidence type="ECO:0000259" key="1">
    <source>
        <dbReference type="Pfam" id="PF00291"/>
    </source>
</evidence>
<dbReference type="PANTHER" id="PTHR42937:SF1">
    <property type="entry name" value="DIAMINOPROPIONATE AMMONIA-LYASE"/>
    <property type="match status" value="1"/>
</dbReference>
<dbReference type="InterPro" id="IPR036052">
    <property type="entry name" value="TrpB-like_PALP_sf"/>
</dbReference>
<evidence type="ECO:0000313" key="2">
    <source>
        <dbReference type="EMBL" id="SVC82589.1"/>
    </source>
</evidence>
<organism evidence="2">
    <name type="scientific">marine metagenome</name>
    <dbReference type="NCBI Taxonomy" id="408172"/>
    <lineage>
        <taxon>unclassified sequences</taxon>
        <taxon>metagenomes</taxon>
        <taxon>ecological metagenomes</taxon>
    </lineage>
</organism>
<dbReference type="Gene3D" id="3.40.50.1100">
    <property type="match status" value="3"/>
</dbReference>
<feature type="domain" description="Tryptophan synthase beta chain-like PALP" evidence="1">
    <location>
        <begin position="1"/>
        <end position="218"/>
    </location>
</feature>
<sequence length="248" mass="26848">IYMPKGTDHGIVSAIVSEGAEVFVINQNYNAAVKRAKDQVYSSNKKTDDYSWSLIQDTAWDGYEEVPLDIMKGYCTQVFEITRQLGNEKVDVLFLQSGVGSWAASIVGYILNQWKNPPLCISVEPHSANCLFESIKAGNPITVETDERTIMAGLNCGSVSKLAWPILQNGLIGSISIADKLSKKAIEMLANPITDDPVVNSGASGASGLGGLIGLCQTNQCSNFKKRILLNKQSTVLIINTEGYTPLI</sequence>
<dbReference type="PANTHER" id="PTHR42937">
    <property type="match status" value="1"/>
</dbReference>
<protein>
    <recommendedName>
        <fullName evidence="1">Tryptophan synthase beta chain-like PALP domain-containing protein</fullName>
    </recommendedName>
</protein>
<proteinExistence type="predicted"/>
<dbReference type="InterPro" id="IPR001926">
    <property type="entry name" value="TrpB-like_PALP"/>
</dbReference>
<feature type="non-terminal residue" evidence="2">
    <location>
        <position position="1"/>
    </location>
</feature>